<dbReference type="PANTHER" id="PTHR40053">
    <property type="entry name" value="SPORULATION-CONTROL PROTEIN SPO0M"/>
    <property type="match status" value="1"/>
</dbReference>
<dbReference type="PANTHER" id="PTHR40053:SF1">
    <property type="entry name" value="SPORULATION-CONTROL PROTEIN SPO0M"/>
    <property type="match status" value="1"/>
</dbReference>
<dbReference type="Pfam" id="PF07070">
    <property type="entry name" value="Spo0M"/>
    <property type="match status" value="1"/>
</dbReference>
<reference evidence="1 2" key="2">
    <citation type="submission" date="2014-10" db="EMBL/GenBank/DDBJ databases">
        <title>Comparative genomics of the Paenibacillus odorifer group.</title>
        <authorList>
            <person name="Tsai Y.-C."/>
            <person name="Martin N."/>
            <person name="Korlach J."/>
            <person name="Wiedmann M."/>
        </authorList>
    </citation>
    <scope>NUCLEOTIDE SEQUENCE [LARGE SCALE GENOMIC DNA]</scope>
    <source>
        <strain evidence="1 2">DSM 18334</strain>
    </source>
</reference>
<organism evidence="1 2">
    <name type="scientific">Paenibacillus wynnii</name>
    <dbReference type="NCBI Taxonomy" id="268407"/>
    <lineage>
        <taxon>Bacteria</taxon>
        <taxon>Bacillati</taxon>
        <taxon>Bacillota</taxon>
        <taxon>Bacilli</taxon>
        <taxon>Bacillales</taxon>
        <taxon>Paenibacillaceae</taxon>
        <taxon>Paenibacillus</taxon>
    </lineage>
</organism>
<dbReference type="InterPro" id="IPR009776">
    <property type="entry name" value="Spore_0_M"/>
</dbReference>
<sequence>MSMFKRMLASAGIGAAKVDLMLHQDTVSAGDTLSGVVRIESGRVDQEVDDVYAFVRTTYVKEHNDTKSKVEATLAKFLLAEKFTAEAGKAYEFPVSFQIPAFTPVTMGRTPVWIHTGLDIKEAIDPTDEDHLQVMPHPHSAIILDAVNQLGFRLREVSCEYAPHHGKTNGMSFVQEFEFVPTSMFRGQLDELEIIFYPDENGVSLLMQVDRKARGLAGLFSEALDTDERLVKQRFERSDLASGAHHIAEQLAATIRRYA</sequence>
<dbReference type="OrthoDB" id="2351239at2"/>
<keyword evidence="2" id="KW-1185">Reference proteome</keyword>
<dbReference type="Proteomes" id="UP000029734">
    <property type="component" value="Unassembled WGS sequence"/>
</dbReference>
<dbReference type="STRING" id="268407.PWYN_12720"/>
<gene>
    <name evidence="1" type="ORF">PWYN_12720</name>
</gene>
<accession>A0A098MDP1</accession>
<proteinExistence type="predicted"/>
<comment type="caution">
    <text evidence="1">The sequence shown here is derived from an EMBL/GenBank/DDBJ whole genome shotgun (WGS) entry which is preliminary data.</text>
</comment>
<reference evidence="1 2" key="1">
    <citation type="submission" date="2014-08" db="EMBL/GenBank/DDBJ databases">
        <authorList>
            <person name="den Bakker H.C."/>
        </authorList>
    </citation>
    <scope>NUCLEOTIDE SEQUENCE [LARGE SCALE GENOMIC DNA]</scope>
    <source>
        <strain evidence="1 2">DSM 18334</strain>
    </source>
</reference>
<dbReference type="EMBL" id="JQCR01000002">
    <property type="protein sequence ID" value="KGE20101.1"/>
    <property type="molecule type" value="Genomic_DNA"/>
</dbReference>
<evidence type="ECO:0000313" key="2">
    <source>
        <dbReference type="Proteomes" id="UP000029734"/>
    </source>
</evidence>
<evidence type="ECO:0000313" key="1">
    <source>
        <dbReference type="EMBL" id="KGE20101.1"/>
    </source>
</evidence>
<dbReference type="AlphaFoldDB" id="A0A098MDP1"/>
<dbReference type="eggNOG" id="COG4326">
    <property type="taxonomic scope" value="Bacteria"/>
</dbReference>
<protein>
    <submittedName>
        <fullName evidence="1">Sporulation protein SpoOM</fullName>
    </submittedName>
</protein>
<name>A0A098MDP1_9BACL</name>